<evidence type="ECO:0000313" key="1">
    <source>
        <dbReference type="EMBL" id="KAJ8367442.1"/>
    </source>
</evidence>
<dbReference type="AlphaFoldDB" id="A0AAD7R7D3"/>
<dbReference type="EMBL" id="JAINUG010000477">
    <property type="protein sequence ID" value="KAJ8367442.1"/>
    <property type="molecule type" value="Genomic_DNA"/>
</dbReference>
<proteinExistence type="predicted"/>
<comment type="caution">
    <text evidence="1">The sequence shown here is derived from an EMBL/GenBank/DDBJ whole genome shotgun (WGS) entry which is preliminary data.</text>
</comment>
<gene>
    <name evidence="1" type="ORF">AAFF_G00317900</name>
</gene>
<sequence>MVQKLLRLDWGRPLGSQPLPRSLTLLLVTPRARWWDLNTINIVLWLQDIASRQTDVVEGRQVVTHVRDEGEVWSATEDTEHMTCHACNPAIMCGSKTCFREVQWCLQQTHRDPISSRRPEAPCEETDSISRRPLWHLKHRWITPLQMP</sequence>
<keyword evidence="2" id="KW-1185">Reference proteome</keyword>
<organism evidence="1 2">
    <name type="scientific">Aldrovandia affinis</name>
    <dbReference type="NCBI Taxonomy" id="143900"/>
    <lineage>
        <taxon>Eukaryota</taxon>
        <taxon>Metazoa</taxon>
        <taxon>Chordata</taxon>
        <taxon>Craniata</taxon>
        <taxon>Vertebrata</taxon>
        <taxon>Euteleostomi</taxon>
        <taxon>Actinopterygii</taxon>
        <taxon>Neopterygii</taxon>
        <taxon>Teleostei</taxon>
        <taxon>Notacanthiformes</taxon>
        <taxon>Halosauridae</taxon>
        <taxon>Aldrovandia</taxon>
    </lineage>
</organism>
<protein>
    <submittedName>
        <fullName evidence="1">Uncharacterized protein</fullName>
    </submittedName>
</protein>
<name>A0AAD7R7D3_9TELE</name>
<evidence type="ECO:0000313" key="2">
    <source>
        <dbReference type="Proteomes" id="UP001221898"/>
    </source>
</evidence>
<reference evidence="1" key="1">
    <citation type="journal article" date="2023" name="Science">
        <title>Genome structures resolve the early diversification of teleost fishes.</title>
        <authorList>
            <person name="Parey E."/>
            <person name="Louis A."/>
            <person name="Montfort J."/>
            <person name="Bouchez O."/>
            <person name="Roques C."/>
            <person name="Iampietro C."/>
            <person name="Lluch J."/>
            <person name="Castinel A."/>
            <person name="Donnadieu C."/>
            <person name="Desvignes T."/>
            <person name="Floi Bucao C."/>
            <person name="Jouanno E."/>
            <person name="Wen M."/>
            <person name="Mejri S."/>
            <person name="Dirks R."/>
            <person name="Jansen H."/>
            <person name="Henkel C."/>
            <person name="Chen W.J."/>
            <person name="Zahm M."/>
            <person name="Cabau C."/>
            <person name="Klopp C."/>
            <person name="Thompson A.W."/>
            <person name="Robinson-Rechavi M."/>
            <person name="Braasch I."/>
            <person name="Lecointre G."/>
            <person name="Bobe J."/>
            <person name="Postlethwait J.H."/>
            <person name="Berthelot C."/>
            <person name="Roest Crollius H."/>
            <person name="Guiguen Y."/>
        </authorList>
    </citation>
    <scope>NUCLEOTIDE SEQUENCE</scope>
    <source>
        <strain evidence="1">NC1722</strain>
    </source>
</reference>
<dbReference type="Proteomes" id="UP001221898">
    <property type="component" value="Unassembled WGS sequence"/>
</dbReference>
<accession>A0AAD7R7D3</accession>